<dbReference type="RefSeq" id="WP_137264108.1">
    <property type="nucleotide sequence ID" value="NZ_SZQL01000035.1"/>
</dbReference>
<name>A0A4U3KQE8_9BACT</name>
<reference evidence="1 2" key="1">
    <citation type="submission" date="2019-05" db="EMBL/GenBank/DDBJ databases">
        <title>Panacibacter sp. strain 17mud1-8 Genome sequencing and assembly.</title>
        <authorList>
            <person name="Chhetri G."/>
        </authorList>
    </citation>
    <scope>NUCLEOTIDE SEQUENCE [LARGE SCALE GENOMIC DNA]</scope>
    <source>
        <strain evidence="1 2">17mud1-8</strain>
    </source>
</reference>
<keyword evidence="2" id="KW-1185">Reference proteome</keyword>
<evidence type="ECO:0000313" key="1">
    <source>
        <dbReference type="EMBL" id="TKK64361.1"/>
    </source>
</evidence>
<accession>A0A4U3KQE8</accession>
<gene>
    <name evidence="1" type="ORF">FC093_22675</name>
</gene>
<dbReference type="EMBL" id="SZQL01000035">
    <property type="protein sequence ID" value="TKK64361.1"/>
    <property type="molecule type" value="Genomic_DNA"/>
</dbReference>
<proteinExistence type="predicted"/>
<organism evidence="1 2">
    <name type="scientific">Ilyomonas limi</name>
    <dbReference type="NCBI Taxonomy" id="2575867"/>
    <lineage>
        <taxon>Bacteria</taxon>
        <taxon>Pseudomonadati</taxon>
        <taxon>Bacteroidota</taxon>
        <taxon>Chitinophagia</taxon>
        <taxon>Chitinophagales</taxon>
        <taxon>Chitinophagaceae</taxon>
        <taxon>Ilyomonas</taxon>
    </lineage>
</organism>
<protein>
    <submittedName>
        <fullName evidence="1">Uncharacterized protein</fullName>
    </submittedName>
</protein>
<evidence type="ECO:0000313" key="2">
    <source>
        <dbReference type="Proteomes" id="UP000305848"/>
    </source>
</evidence>
<comment type="caution">
    <text evidence="1">The sequence shown here is derived from an EMBL/GenBank/DDBJ whole genome shotgun (WGS) entry which is preliminary data.</text>
</comment>
<dbReference type="Proteomes" id="UP000305848">
    <property type="component" value="Unassembled WGS sequence"/>
</dbReference>
<sequence length="148" mass="17198">MKNPMIILEDWLLAMDSRHADVISSTVLAYMPGAPMHNHKMERLDLVEWLHTSAFSTPVKAFGLCLCLEALITVIVKDYDNTETILANYQQQRTAALEPIDLLEHMEADLLRTLALRKEIKAGWQHLRDTYYHPEYLNKYWLQQLTGE</sequence>
<dbReference type="AlphaFoldDB" id="A0A4U3KQE8"/>